<feature type="domain" description="C-type lectin" evidence="2">
    <location>
        <begin position="22"/>
        <end position="136"/>
    </location>
</feature>
<protein>
    <recommendedName>
        <fullName evidence="2">C-type lectin domain-containing protein</fullName>
    </recommendedName>
</protein>
<dbReference type="InterPro" id="IPR016187">
    <property type="entry name" value="CTDL_fold"/>
</dbReference>
<accession>A0A8J6EIT4</accession>
<gene>
    <name evidence="3" type="ORF">GDO78_019566</name>
</gene>
<name>A0A8J6EIT4_ELECQ</name>
<evidence type="ECO:0000259" key="2">
    <source>
        <dbReference type="PROSITE" id="PS50041"/>
    </source>
</evidence>
<sequence length="143" mass="16759">MTRSQYQSRIAEKTCEKGWKQLDDSCYFLTVVKTTWAKTRDSCLKKGADLAVITSERKQIFLTAISGASTYRRYWIGLHDMHEEGTWTWIDGTHYETSYKRWIKGEPNDWEQGEDCALLQAFGEWNDISCDYEDAYGICEKRL</sequence>
<evidence type="ECO:0000313" key="3">
    <source>
        <dbReference type="EMBL" id="KAG9469825.1"/>
    </source>
</evidence>
<dbReference type="AlphaFoldDB" id="A0A8J6EIT4"/>
<dbReference type="OrthoDB" id="2142683at2759"/>
<dbReference type="InterPro" id="IPR016186">
    <property type="entry name" value="C-type_lectin-like/link_sf"/>
</dbReference>
<evidence type="ECO:0000313" key="4">
    <source>
        <dbReference type="Proteomes" id="UP000770717"/>
    </source>
</evidence>
<proteinExistence type="predicted"/>
<dbReference type="InterPro" id="IPR050111">
    <property type="entry name" value="C-type_lectin/snaclec_domain"/>
</dbReference>
<dbReference type="EMBL" id="WNTK01000418">
    <property type="protein sequence ID" value="KAG9469825.1"/>
    <property type="molecule type" value="Genomic_DNA"/>
</dbReference>
<organism evidence="3 4">
    <name type="scientific">Eleutherodactylus coqui</name>
    <name type="common">Puerto Rican coqui</name>
    <dbReference type="NCBI Taxonomy" id="57060"/>
    <lineage>
        <taxon>Eukaryota</taxon>
        <taxon>Metazoa</taxon>
        <taxon>Chordata</taxon>
        <taxon>Craniata</taxon>
        <taxon>Vertebrata</taxon>
        <taxon>Euteleostomi</taxon>
        <taxon>Amphibia</taxon>
        <taxon>Batrachia</taxon>
        <taxon>Anura</taxon>
        <taxon>Neobatrachia</taxon>
        <taxon>Hyloidea</taxon>
        <taxon>Eleutherodactylidae</taxon>
        <taxon>Eleutherodactylinae</taxon>
        <taxon>Eleutherodactylus</taxon>
        <taxon>Eleutherodactylus</taxon>
    </lineage>
</organism>
<dbReference type="PROSITE" id="PS50041">
    <property type="entry name" value="C_TYPE_LECTIN_2"/>
    <property type="match status" value="1"/>
</dbReference>
<keyword evidence="1" id="KW-0430">Lectin</keyword>
<evidence type="ECO:0000256" key="1">
    <source>
        <dbReference type="ARBA" id="ARBA00022734"/>
    </source>
</evidence>
<dbReference type="Gene3D" id="3.10.100.10">
    <property type="entry name" value="Mannose-Binding Protein A, subunit A"/>
    <property type="match status" value="1"/>
</dbReference>
<keyword evidence="4" id="KW-1185">Reference proteome</keyword>
<dbReference type="SMART" id="SM00034">
    <property type="entry name" value="CLECT"/>
    <property type="match status" value="1"/>
</dbReference>
<dbReference type="CDD" id="cd03590">
    <property type="entry name" value="CLECT_DC-SIGN_like"/>
    <property type="match status" value="1"/>
</dbReference>
<comment type="caution">
    <text evidence="3">The sequence shown here is derived from an EMBL/GenBank/DDBJ whole genome shotgun (WGS) entry which is preliminary data.</text>
</comment>
<reference evidence="3" key="1">
    <citation type="thesis" date="2020" institute="ProQuest LLC" country="789 East Eisenhower Parkway, Ann Arbor, MI, USA">
        <title>Comparative Genomics and Chromosome Evolution.</title>
        <authorList>
            <person name="Mudd A.B."/>
        </authorList>
    </citation>
    <scope>NUCLEOTIDE SEQUENCE</scope>
    <source>
        <strain evidence="3">HN-11 Male</strain>
        <tissue evidence="3">Kidney and liver</tissue>
    </source>
</reference>
<dbReference type="InterPro" id="IPR033989">
    <property type="entry name" value="CD209-like_CTLD"/>
</dbReference>
<dbReference type="Proteomes" id="UP000770717">
    <property type="component" value="Unassembled WGS sequence"/>
</dbReference>
<dbReference type="GO" id="GO:0030246">
    <property type="term" value="F:carbohydrate binding"/>
    <property type="evidence" value="ECO:0007669"/>
    <property type="project" value="UniProtKB-KW"/>
</dbReference>
<dbReference type="InterPro" id="IPR001304">
    <property type="entry name" value="C-type_lectin-like"/>
</dbReference>
<dbReference type="PANTHER" id="PTHR22803">
    <property type="entry name" value="MANNOSE, PHOSPHOLIPASE, LECTIN RECEPTOR RELATED"/>
    <property type="match status" value="1"/>
</dbReference>
<dbReference type="Pfam" id="PF00059">
    <property type="entry name" value="Lectin_C"/>
    <property type="match status" value="1"/>
</dbReference>
<dbReference type="SUPFAM" id="SSF56436">
    <property type="entry name" value="C-type lectin-like"/>
    <property type="match status" value="1"/>
</dbReference>